<dbReference type="Gene3D" id="3.30.70.270">
    <property type="match status" value="1"/>
</dbReference>
<gene>
    <name evidence="6" type="ORF">DKW60_19500</name>
</gene>
<reference evidence="6 7" key="1">
    <citation type="submission" date="2018-05" db="EMBL/GenBank/DDBJ databases">
        <title>Leucothrix arctica sp. nov., isolated from Arctic seawater.</title>
        <authorList>
            <person name="Choi A."/>
            <person name="Baek K."/>
        </authorList>
    </citation>
    <scope>NUCLEOTIDE SEQUENCE [LARGE SCALE GENOMIC DNA]</scope>
    <source>
        <strain evidence="6 7">JCM 18388</strain>
    </source>
</reference>
<evidence type="ECO:0000256" key="4">
    <source>
        <dbReference type="SAM" id="Phobius"/>
    </source>
</evidence>
<dbReference type="EC" id="2.7.7.65" evidence="2"/>
<dbReference type="InterPro" id="IPR050469">
    <property type="entry name" value="Diguanylate_Cyclase"/>
</dbReference>
<dbReference type="Proteomes" id="UP000245539">
    <property type="component" value="Unassembled WGS sequence"/>
</dbReference>
<dbReference type="FunFam" id="3.30.70.270:FF:000001">
    <property type="entry name" value="Diguanylate cyclase domain protein"/>
    <property type="match status" value="1"/>
</dbReference>
<organism evidence="6 7">
    <name type="scientific">Leucothrix pacifica</name>
    <dbReference type="NCBI Taxonomy" id="1247513"/>
    <lineage>
        <taxon>Bacteria</taxon>
        <taxon>Pseudomonadati</taxon>
        <taxon>Pseudomonadota</taxon>
        <taxon>Gammaproteobacteria</taxon>
        <taxon>Thiotrichales</taxon>
        <taxon>Thiotrichaceae</taxon>
        <taxon>Leucothrix</taxon>
    </lineage>
</organism>
<dbReference type="GO" id="GO:0052621">
    <property type="term" value="F:diguanylate cyclase activity"/>
    <property type="evidence" value="ECO:0007669"/>
    <property type="project" value="UniProtKB-EC"/>
</dbReference>
<feature type="domain" description="GGDEF" evidence="5">
    <location>
        <begin position="196"/>
        <end position="325"/>
    </location>
</feature>
<feature type="transmembrane region" description="Helical" evidence="4">
    <location>
        <begin position="88"/>
        <end position="104"/>
    </location>
</feature>
<protein>
    <recommendedName>
        <fullName evidence="2">diguanylate cyclase</fullName>
        <ecNumber evidence="2">2.7.7.65</ecNumber>
    </recommendedName>
</protein>
<dbReference type="EMBL" id="QGKM01000076">
    <property type="protein sequence ID" value="PWQ92796.1"/>
    <property type="molecule type" value="Genomic_DNA"/>
</dbReference>
<dbReference type="InterPro" id="IPR029787">
    <property type="entry name" value="Nucleotide_cyclase"/>
</dbReference>
<comment type="catalytic activity">
    <reaction evidence="3">
        <text>2 GTP = 3',3'-c-di-GMP + 2 diphosphate</text>
        <dbReference type="Rhea" id="RHEA:24898"/>
        <dbReference type="ChEBI" id="CHEBI:33019"/>
        <dbReference type="ChEBI" id="CHEBI:37565"/>
        <dbReference type="ChEBI" id="CHEBI:58805"/>
        <dbReference type="EC" id="2.7.7.65"/>
    </reaction>
</comment>
<dbReference type="InterPro" id="IPR000160">
    <property type="entry name" value="GGDEF_dom"/>
</dbReference>
<dbReference type="AlphaFoldDB" id="A0A317C2A5"/>
<evidence type="ECO:0000256" key="1">
    <source>
        <dbReference type="ARBA" id="ARBA00001946"/>
    </source>
</evidence>
<dbReference type="PROSITE" id="PS50887">
    <property type="entry name" value="GGDEF"/>
    <property type="match status" value="1"/>
</dbReference>
<feature type="transmembrane region" description="Helical" evidence="4">
    <location>
        <begin position="12"/>
        <end position="32"/>
    </location>
</feature>
<dbReference type="SUPFAM" id="SSF55073">
    <property type="entry name" value="Nucleotide cyclase"/>
    <property type="match status" value="1"/>
</dbReference>
<dbReference type="Pfam" id="PF00990">
    <property type="entry name" value="GGDEF"/>
    <property type="match status" value="1"/>
</dbReference>
<keyword evidence="7" id="KW-1185">Reference proteome</keyword>
<comment type="cofactor">
    <cofactor evidence="1">
        <name>Mg(2+)</name>
        <dbReference type="ChEBI" id="CHEBI:18420"/>
    </cofactor>
</comment>
<dbReference type="InterPro" id="IPR043128">
    <property type="entry name" value="Rev_trsase/Diguanyl_cyclase"/>
</dbReference>
<sequence length="334" mass="37155">MTLENRSYKEKILLYGSLLGLLALVPITVYRFLSGDYLIAALETLLAIGVGSVSVYVWHTGKTLVPGFLVSLFSLTTIVVILHVKNPAVAYWLFPISLACYSIVDHRSASVLNLLAVFFAFPAIYPRADLHQVLVFYSAFTIQSFFAYIFTVANLNHNQQLSQLAERDALTGALNRRALDENMLIAINKLKRNHSFNKSLIILDLDHFKDINDTYGHSTGDEILIRIARLIRSNIRLSDSLFRYGGEEFVILVDNANLQEAKTLAEGIRERVEMGNIFEKRSITISLGVAELKHNLSADAWLKSADDALYEAKRSGRNKVCVASNAGTELAVAA</sequence>
<evidence type="ECO:0000259" key="5">
    <source>
        <dbReference type="PROSITE" id="PS50887"/>
    </source>
</evidence>
<keyword evidence="4" id="KW-0812">Transmembrane</keyword>
<dbReference type="OrthoDB" id="9812260at2"/>
<dbReference type="SMART" id="SM00267">
    <property type="entry name" value="GGDEF"/>
    <property type="match status" value="1"/>
</dbReference>
<accession>A0A317C2A5</accession>
<comment type="caution">
    <text evidence="6">The sequence shown here is derived from an EMBL/GenBank/DDBJ whole genome shotgun (WGS) entry which is preliminary data.</text>
</comment>
<dbReference type="PANTHER" id="PTHR45138">
    <property type="entry name" value="REGULATORY COMPONENTS OF SENSORY TRANSDUCTION SYSTEM"/>
    <property type="match status" value="1"/>
</dbReference>
<feature type="transmembrane region" description="Helical" evidence="4">
    <location>
        <begin position="38"/>
        <end position="57"/>
    </location>
</feature>
<dbReference type="CDD" id="cd01949">
    <property type="entry name" value="GGDEF"/>
    <property type="match status" value="1"/>
</dbReference>
<evidence type="ECO:0000256" key="2">
    <source>
        <dbReference type="ARBA" id="ARBA00012528"/>
    </source>
</evidence>
<evidence type="ECO:0000313" key="6">
    <source>
        <dbReference type="EMBL" id="PWQ92796.1"/>
    </source>
</evidence>
<keyword evidence="4" id="KW-0472">Membrane</keyword>
<name>A0A317C2A5_9GAMM</name>
<feature type="transmembrane region" description="Helical" evidence="4">
    <location>
        <begin position="111"/>
        <end position="128"/>
    </location>
</feature>
<feature type="transmembrane region" description="Helical" evidence="4">
    <location>
        <begin position="134"/>
        <end position="155"/>
    </location>
</feature>
<dbReference type="PANTHER" id="PTHR45138:SF9">
    <property type="entry name" value="DIGUANYLATE CYCLASE DGCM-RELATED"/>
    <property type="match status" value="1"/>
</dbReference>
<feature type="transmembrane region" description="Helical" evidence="4">
    <location>
        <begin position="64"/>
        <end position="82"/>
    </location>
</feature>
<proteinExistence type="predicted"/>
<evidence type="ECO:0000313" key="7">
    <source>
        <dbReference type="Proteomes" id="UP000245539"/>
    </source>
</evidence>
<evidence type="ECO:0000256" key="3">
    <source>
        <dbReference type="ARBA" id="ARBA00034247"/>
    </source>
</evidence>
<dbReference type="NCBIfam" id="TIGR00254">
    <property type="entry name" value="GGDEF"/>
    <property type="match status" value="1"/>
</dbReference>
<keyword evidence="4" id="KW-1133">Transmembrane helix</keyword>